<protein>
    <submittedName>
        <fullName evidence="1">Uncharacterized protein</fullName>
    </submittedName>
</protein>
<organism evidence="1 2">
    <name type="scientific">Eretmocerus hayati</name>
    <dbReference type="NCBI Taxonomy" id="131215"/>
    <lineage>
        <taxon>Eukaryota</taxon>
        <taxon>Metazoa</taxon>
        <taxon>Ecdysozoa</taxon>
        <taxon>Arthropoda</taxon>
        <taxon>Hexapoda</taxon>
        <taxon>Insecta</taxon>
        <taxon>Pterygota</taxon>
        <taxon>Neoptera</taxon>
        <taxon>Endopterygota</taxon>
        <taxon>Hymenoptera</taxon>
        <taxon>Apocrita</taxon>
        <taxon>Proctotrupomorpha</taxon>
        <taxon>Chalcidoidea</taxon>
        <taxon>Aphelinidae</taxon>
        <taxon>Aphelininae</taxon>
        <taxon>Eretmocerus</taxon>
    </lineage>
</organism>
<evidence type="ECO:0000313" key="1">
    <source>
        <dbReference type="EMBL" id="KAJ8686301.1"/>
    </source>
</evidence>
<evidence type="ECO:0000313" key="2">
    <source>
        <dbReference type="Proteomes" id="UP001239111"/>
    </source>
</evidence>
<proteinExistence type="predicted"/>
<sequence length="340" mass="38331">MNVVPGYLLGLVVTGHLDAAQVFLGKDNPWWLVLSACALIGPLYALFKVLQWSSRNWSTHPIAESLSVFCNNNTTWLAVAADINIEFRRIDKICFDTNSITKIVATDNWIIKVTPYTLYFAHQSDTALIVNKSDTHALSLHSRGEVQYVNIEVILARSGAKSFNIRLNALGFKDLQDKISRPITILNSVVFHRTLLERFIDTFKEQIAQNPVYETAQELEQCVGCMQAISNVKLNKLCSDGNQTPEACVSCFCRPMWCVDCLAKWFASRQDDTAPETWLSSKCTCPVCRAKFCLLDVYAHPVDHDDDITKNVILRKTQLVIYSSILNFTIITTKEEILGE</sequence>
<dbReference type="Proteomes" id="UP001239111">
    <property type="component" value="Chromosome 1"/>
</dbReference>
<comment type="caution">
    <text evidence="1">The sequence shown here is derived from an EMBL/GenBank/DDBJ whole genome shotgun (WGS) entry which is preliminary data.</text>
</comment>
<gene>
    <name evidence="1" type="ORF">QAD02_022095</name>
</gene>
<keyword evidence="2" id="KW-1185">Reference proteome</keyword>
<accession>A0ACC2PS09</accession>
<name>A0ACC2PS09_9HYME</name>
<dbReference type="EMBL" id="CM056741">
    <property type="protein sequence ID" value="KAJ8686301.1"/>
    <property type="molecule type" value="Genomic_DNA"/>
</dbReference>
<reference evidence="1" key="1">
    <citation type="submission" date="2023-04" db="EMBL/GenBank/DDBJ databases">
        <title>A chromosome-level genome assembly of the parasitoid wasp Eretmocerus hayati.</title>
        <authorList>
            <person name="Zhong Y."/>
            <person name="Liu S."/>
            <person name="Liu Y."/>
        </authorList>
    </citation>
    <scope>NUCLEOTIDE SEQUENCE</scope>
    <source>
        <strain evidence="1">ZJU_SS_LIU_2023</strain>
    </source>
</reference>